<dbReference type="AlphaFoldDB" id="R2R4K2"/>
<dbReference type="EMBL" id="AJAL01000017">
    <property type="protein sequence ID" value="EOH75491.1"/>
    <property type="molecule type" value="Genomic_DNA"/>
</dbReference>
<evidence type="ECO:0000313" key="3">
    <source>
        <dbReference type="Proteomes" id="UP000013877"/>
    </source>
</evidence>
<evidence type="ECO:0000313" key="2">
    <source>
        <dbReference type="EMBL" id="EOT70904.1"/>
    </source>
</evidence>
<comment type="caution">
    <text evidence="1">The sequence shown here is derived from an EMBL/GenBank/DDBJ whole genome shotgun (WGS) entry which is preliminary data.</text>
</comment>
<reference evidence="2 4" key="2">
    <citation type="submission" date="2013-03" db="EMBL/GenBank/DDBJ databases">
        <title>The Genome Sequence of Enterococcus raffinosus ATCC_49464 (PacBio/Illumina hybrid assembly).</title>
        <authorList>
            <consortium name="The Broad Institute Genomics Platform"/>
            <consortium name="The Broad Institute Genome Sequencing Center for Infectious Disease"/>
            <person name="Earl A."/>
            <person name="Russ C."/>
            <person name="Gilmore M."/>
            <person name="Surin D."/>
            <person name="Walker B."/>
            <person name="Young S."/>
            <person name="Zeng Q."/>
            <person name="Gargeya S."/>
            <person name="Fitzgerald M."/>
            <person name="Haas B."/>
            <person name="Abouelleil A."/>
            <person name="Allen A.W."/>
            <person name="Alvarado L."/>
            <person name="Arachchi H.M."/>
            <person name="Berlin A.M."/>
            <person name="Chapman S.B."/>
            <person name="Gainer-Dewar J."/>
            <person name="Goldberg J."/>
            <person name="Griggs A."/>
            <person name="Gujja S."/>
            <person name="Hansen M."/>
            <person name="Howarth C."/>
            <person name="Imamovic A."/>
            <person name="Ireland A."/>
            <person name="Larimer J."/>
            <person name="McCowan C."/>
            <person name="Murphy C."/>
            <person name="Pearson M."/>
            <person name="Poon T.W."/>
            <person name="Priest M."/>
            <person name="Roberts A."/>
            <person name="Saif S."/>
            <person name="Shea T."/>
            <person name="Sisk P."/>
            <person name="Sykes S."/>
            <person name="Wortman J."/>
            <person name="Nusbaum C."/>
            <person name="Birren B."/>
        </authorList>
    </citation>
    <scope>NUCLEOTIDE SEQUENCE [LARGE SCALE GENOMIC DNA]</scope>
    <source>
        <strain evidence="2 4">ATCC 49464</strain>
    </source>
</reference>
<sequence length="148" mass="17767">MYERFVHALQVHSKKARLVVETMEAMLEGEEIARFEKFSKKILREFQYTKSPKHYGFSGEGIGVMESQQSKIANRMKKRGMYWFVSDGETMGKLIIDVREGQLRELFFGKWREEYEKFEKMDTPRGKMKKEKYPTKIYISGVSKWWKR</sequence>
<evidence type="ECO:0000313" key="1">
    <source>
        <dbReference type="EMBL" id="EOH75491.1"/>
    </source>
</evidence>
<accession>R2R4K2</accession>
<evidence type="ECO:0000313" key="4">
    <source>
        <dbReference type="Proteomes" id="UP000014158"/>
    </source>
</evidence>
<dbReference type="OrthoDB" id="2329161at2"/>
<dbReference type="Proteomes" id="UP000013877">
    <property type="component" value="Unassembled WGS sequence"/>
</dbReference>
<dbReference type="PATRIC" id="fig|1158602.3.peg.3128"/>
<dbReference type="HOGENOM" id="CLU_1756006_0_0_9"/>
<name>R2R4K2_9ENTE</name>
<organism evidence="1 3">
    <name type="scientific">Enterococcus raffinosus ATCC 49464</name>
    <dbReference type="NCBI Taxonomy" id="1158602"/>
    <lineage>
        <taxon>Bacteria</taxon>
        <taxon>Bacillati</taxon>
        <taxon>Bacillota</taxon>
        <taxon>Bacilli</taxon>
        <taxon>Lactobacillales</taxon>
        <taxon>Enterococcaceae</taxon>
        <taxon>Enterococcus</taxon>
    </lineage>
</organism>
<keyword evidence="4" id="KW-1185">Reference proteome</keyword>
<dbReference type="Proteomes" id="UP000014158">
    <property type="component" value="Unassembled WGS sequence"/>
</dbReference>
<reference evidence="1 3" key="1">
    <citation type="submission" date="2013-02" db="EMBL/GenBank/DDBJ databases">
        <title>The Genome Sequence of Enterococcus raffinosus ATCC_49464.</title>
        <authorList>
            <consortium name="The Broad Institute Genome Sequencing Platform"/>
            <consortium name="The Broad Institute Genome Sequencing Center for Infectious Disease"/>
            <person name="Earl A.M."/>
            <person name="Gilmore M.S."/>
            <person name="Lebreton F."/>
            <person name="Walker B."/>
            <person name="Young S.K."/>
            <person name="Zeng Q."/>
            <person name="Gargeya S."/>
            <person name="Fitzgerald M."/>
            <person name="Haas B."/>
            <person name="Abouelleil A."/>
            <person name="Alvarado L."/>
            <person name="Arachchi H.M."/>
            <person name="Berlin A.M."/>
            <person name="Chapman S.B."/>
            <person name="Dewar J."/>
            <person name="Goldberg J."/>
            <person name="Griggs A."/>
            <person name="Gujja S."/>
            <person name="Hansen M."/>
            <person name="Howarth C."/>
            <person name="Imamovic A."/>
            <person name="Larimer J."/>
            <person name="McCowan C."/>
            <person name="Murphy C."/>
            <person name="Neiman D."/>
            <person name="Pearson M."/>
            <person name="Priest M."/>
            <person name="Roberts A."/>
            <person name="Saif S."/>
            <person name="Shea T."/>
            <person name="Sisk P."/>
            <person name="Sykes S."/>
            <person name="Wortman J."/>
            <person name="Nusbaum C."/>
            <person name="Birren B."/>
        </authorList>
    </citation>
    <scope>NUCLEOTIDE SEQUENCE [LARGE SCALE GENOMIC DNA]</scope>
    <source>
        <strain evidence="1 3">ATCC 49464</strain>
    </source>
</reference>
<dbReference type="EMBL" id="ASWF01000007">
    <property type="protein sequence ID" value="EOT70904.1"/>
    <property type="molecule type" value="Genomic_DNA"/>
</dbReference>
<dbReference type="RefSeq" id="WP_010746327.1">
    <property type="nucleotide sequence ID" value="NZ_ASWF01000007.1"/>
</dbReference>
<protein>
    <submittedName>
        <fullName evidence="1">Uncharacterized protein</fullName>
    </submittedName>
</protein>
<proteinExistence type="predicted"/>
<gene>
    <name evidence="2" type="ORF">I590_04244</name>
    <name evidence="1" type="ORF">UAK_03135</name>
</gene>